<comment type="caution">
    <text evidence="2">The sequence shown here is derived from an EMBL/GenBank/DDBJ whole genome shotgun (WGS) entry which is preliminary data.</text>
</comment>
<dbReference type="NCBIfam" id="TIGR00481">
    <property type="entry name" value="YbhB/YbcL family Raf kinase inhibitor-like protein"/>
    <property type="match status" value="1"/>
</dbReference>
<dbReference type="InterPro" id="IPR036610">
    <property type="entry name" value="PEBP-like_sf"/>
</dbReference>
<dbReference type="Gene3D" id="3.90.280.10">
    <property type="entry name" value="PEBP-like"/>
    <property type="match status" value="1"/>
</dbReference>
<organism evidence="2 3">
    <name type="scientific">Candidatus Komeilibacteria bacterium CG11_big_fil_rev_8_21_14_0_20_36_20</name>
    <dbReference type="NCBI Taxonomy" id="1974477"/>
    <lineage>
        <taxon>Bacteria</taxon>
        <taxon>Candidatus Komeiliibacteriota</taxon>
    </lineage>
</organism>
<protein>
    <submittedName>
        <fullName evidence="2">YbhB/YbcL family Raf kinase inhibitor-like protein</fullName>
    </submittedName>
</protein>
<feature type="region of interest" description="Disordered" evidence="1">
    <location>
        <begin position="1"/>
        <end position="20"/>
    </location>
</feature>
<evidence type="ECO:0000313" key="2">
    <source>
        <dbReference type="EMBL" id="PIR07319.1"/>
    </source>
</evidence>
<dbReference type="Pfam" id="PF01161">
    <property type="entry name" value="PBP"/>
    <property type="match status" value="1"/>
</dbReference>
<dbReference type="CDD" id="cd00865">
    <property type="entry name" value="PEBP_bact_arch"/>
    <property type="match status" value="1"/>
</dbReference>
<dbReference type="EMBL" id="PCWQ01000004">
    <property type="protein sequence ID" value="PIR07319.1"/>
    <property type="molecule type" value="Genomic_DNA"/>
</dbReference>
<dbReference type="PANTHER" id="PTHR30289">
    <property type="entry name" value="UNCHARACTERIZED PROTEIN YBCL-RELATED"/>
    <property type="match status" value="1"/>
</dbReference>
<dbReference type="SUPFAM" id="SSF49777">
    <property type="entry name" value="PEBP-like"/>
    <property type="match status" value="1"/>
</dbReference>
<sequence>MKITSPAFGNNQSIPRQYTCDGENINPPLEFLEVPVGTKSLVLIMEDPDVPKYIREDGRWDHWLIWNIPPETKNITENSTPPGLVGLNTSGRTDYVSPCPPDREHRYFFKLYALKTTLDLPAGSTKADLLAVMQAHIIDQAELIGLYQRI</sequence>
<reference evidence="2 3" key="1">
    <citation type="submission" date="2017-09" db="EMBL/GenBank/DDBJ databases">
        <title>Depth-based differentiation of microbial function through sediment-hosted aquifers and enrichment of novel symbionts in the deep terrestrial subsurface.</title>
        <authorList>
            <person name="Probst A.J."/>
            <person name="Ladd B."/>
            <person name="Jarett J.K."/>
            <person name="Geller-Mcgrath D.E."/>
            <person name="Sieber C.M."/>
            <person name="Emerson J.B."/>
            <person name="Anantharaman K."/>
            <person name="Thomas B.C."/>
            <person name="Malmstrom R."/>
            <person name="Stieglmeier M."/>
            <person name="Klingl A."/>
            <person name="Woyke T."/>
            <person name="Ryan C.M."/>
            <person name="Banfield J.F."/>
        </authorList>
    </citation>
    <scope>NUCLEOTIDE SEQUENCE [LARGE SCALE GENOMIC DNA]</scope>
    <source>
        <strain evidence="2">CG11_big_fil_rev_8_21_14_0_20_36_20</strain>
    </source>
</reference>
<evidence type="ECO:0000256" key="1">
    <source>
        <dbReference type="SAM" id="MobiDB-lite"/>
    </source>
</evidence>
<evidence type="ECO:0000313" key="3">
    <source>
        <dbReference type="Proteomes" id="UP000230564"/>
    </source>
</evidence>
<dbReference type="PANTHER" id="PTHR30289:SF1">
    <property type="entry name" value="PEBP (PHOSPHATIDYLETHANOLAMINE-BINDING PROTEIN) FAMILY PROTEIN"/>
    <property type="match status" value="1"/>
</dbReference>
<gene>
    <name evidence="2" type="ORF">COV55_00250</name>
</gene>
<dbReference type="InterPro" id="IPR008914">
    <property type="entry name" value="PEBP"/>
</dbReference>
<dbReference type="AlphaFoldDB" id="A0A2H0NEK4"/>
<dbReference type="Proteomes" id="UP000230564">
    <property type="component" value="Unassembled WGS sequence"/>
</dbReference>
<accession>A0A2H0NEK4</accession>
<feature type="compositionally biased region" description="Polar residues" evidence="1">
    <location>
        <begin position="7"/>
        <end position="16"/>
    </location>
</feature>
<name>A0A2H0NEK4_9BACT</name>
<proteinExistence type="predicted"/>
<dbReference type="InterPro" id="IPR005247">
    <property type="entry name" value="YbhB_YbcL/LppC-like"/>
</dbReference>